<reference evidence="2" key="1">
    <citation type="submission" date="2022-10" db="EMBL/GenBank/DDBJ databases">
        <authorList>
            <person name="Yu W.X."/>
        </authorList>
    </citation>
    <scope>NUCLEOTIDE SEQUENCE</scope>
    <source>
        <strain evidence="2">AAT</strain>
    </source>
</reference>
<dbReference type="EMBL" id="JAPDPJ010000187">
    <property type="protein sequence ID" value="MCW3789740.1"/>
    <property type="molecule type" value="Genomic_DNA"/>
</dbReference>
<dbReference type="Proteomes" id="UP001209229">
    <property type="component" value="Unassembled WGS sequence"/>
</dbReference>
<keyword evidence="1" id="KW-0472">Membrane</keyword>
<dbReference type="AlphaFoldDB" id="A0AAE3MAG2"/>
<evidence type="ECO:0000313" key="3">
    <source>
        <dbReference type="Proteomes" id="UP001209229"/>
    </source>
</evidence>
<keyword evidence="3" id="KW-1185">Reference proteome</keyword>
<feature type="transmembrane region" description="Helical" evidence="1">
    <location>
        <begin position="41"/>
        <end position="71"/>
    </location>
</feature>
<evidence type="ECO:0000256" key="1">
    <source>
        <dbReference type="SAM" id="Phobius"/>
    </source>
</evidence>
<keyword evidence="1" id="KW-1133">Transmembrane helix</keyword>
<keyword evidence="1" id="KW-0812">Transmembrane</keyword>
<gene>
    <name evidence="2" type="ORF">OM075_24990</name>
</gene>
<feature type="transmembrane region" description="Helical" evidence="1">
    <location>
        <begin position="12"/>
        <end position="29"/>
    </location>
</feature>
<evidence type="ECO:0000313" key="2">
    <source>
        <dbReference type="EMBL" id="MCW3789740.1"/>
    </source>
</evidence>
<protein>
    <submittedName>
        <fullName evidence="2">Uncharacterized protein</fullName>
    </submittedName>
</protein>
<sequence>MEESVPLIGSDILLIILKYVVIGGAFCLMDNLNSLIETHFLLMGGSVPLIGSNILLIILKYVAIGGVFYLMDYLN</sequence>
<accession>A0AAE3MAG2</accession>
<proteinExistence type="predicted"/>
<organism evidence="2 3">
    <name type="scientific">Plebeiibacterium sediminum</name>
    <dbReference type="NCBI Taxonomy" id="2992112"/>
    <lineage>
        <taxon>Bacteria</taxon>
        <taxon>Pseudomonadati</taxon>
        <taxon>Bacteroidota</taxon>
        <taxon>Bacteroidia</taxon>
        <taxon>Marinilabiliales</taxon>
        <taxon>Marinilabiliaceae</taxon>
        <taxon>Plebeiibacterium</taxon>
    </lineage>
</organism>
<name>A0AAE3MAG2_9BACT</name>
<comment type="caution">
    <text evidence="2">The sequence shown here is derived from an EMBL/GenBank/DDBJ whole genome shotgun (WGS) entry which is preliminary data.</text>
</comment>